<keyword evidence="2" id="KW-0548">Nucleotidyltransferase</keyword>
<protein>
    <submittedName>
        <fullName evidence="2">Glucose-1-phosphate cytidylyltransferase</fullName>
    </submittedName>
</protein>
<dbReference type="EMBL" id="BLJN01000006">
    <property type="protein sequence ID" value="GFE83677.1"/>
    <property type="molecule type" value="Genomic_DNA"/>
</dbReference>
<sequence length="256" mass="29483">MKVVILAGGYGTRISEESHLRPKPLIEIGGHPILWHIMKIYAAHDLQDFIICCGYKGYLIKEYFSNYFLHMADATFDMRHNKVQVHHPHAEPWTITLVDTGLETSTGGRLLRIKDYLDGGTFCFTYGDGVSDVNITKLIDCHKHHRRLSTVTAVQPPARFGALELDEGRVTRFVEKPKGDGIWINGGFFVLEPGIFDYLEGDQDIWEQRPLRMLAQQNQLSAYRHQGFWAAMDTMRDKTHLEELWAGDRAPWKVWR</sequence>
<dbReference type="PANTHER" id="PTHR47183">
    <property type="entry name" value="GLUCOSE-1-PHOSPHATE CYTIDYLYLTRANSFERASE-RELATED"/>
    <property type="match status" value="1"/>
</dbReference>
<accession>A0A829YK00</accession>
<name>A0A829YK00_9GAMM</name>
<keyword evidence="3" id="KW-1185">Reference proteome</keyword>
<dbReference type="Gene3D" id="3.90.550.10">
    <property type="entry name" value="Spore Coat Polysaccharide Biosynthesis Protein SpsA, Chain A"/>
    <property type="match status" value="1"/>
</dbReference>
<dbReference type="Proteomes" id="UP000445000">
    <property type="component" value="Unassembled WGS sequence"/>
</dbReference>
<dbReference type="CDD" id="cd02524">
    <property type="entry name" value="G1P_cytidylyltransferase"/>
    <property type="match status" value="1"/>
</dbReference>
<organism evidence="2 3">
    <name type="scientific">Steroidobacter agaridevorans</name>
    <dbReference type="NCBI Taxonomy" id="2695856"/>
    <lineage>
        <taxon>Bacteria</taxon>
        <taxon>Pseudomonadati</taxon>
        <taxon>Pseudomonadota</taxon>
        <taxon>Gammaproteobacteria</taxon>
        <taxon>Steroidobacterales</taxon>
        <taxon>Steroidobacteraceae</taxon>
        <taxon>Steroidobacter</taxon>
    </lineage>
</organism>
<dbReference type="GO" id="GO:0009243">
    <property type="term" value="P:O antigen biosynthetic process"/>
    <property type="evidence" value="ECO:0007669"/>
    <property type="project" value="InterPro"/>
</dbReference>
<comment type="caution">
    <text evidence="2">The sequence shown here is derived from an EMBL/GenBank/DDBJ whole genome shotgun (WGS) entry which is preliminary data.</text>
</comment>
<gene>
    <name evidence="2" type="ORF">GCM10011487_56770</name>
</gene>
<dbReference type="InterPro" id="IPR013446">
    <property type="entry name" value="G1P_cyt_trans-like"/>
</dbReference>
<reference evidence="3" key="1">
    <citation type="submission" date="2020-01" db="EMBL/GenBank/DDBJ databases">
        <title>'Steroidobacter agaridevorans' sp. nov., agar-degrading bacteria isolated from rhizosphere soils.</title>
        <authorList>
            <person name="Ikenaga M."/>
            <person name="Kataoka M."/>
            <person name="Murouchi A."/>
            <person name="Katsuragi S."/>
            <person name="Sakai M."/>
        </authorList>
    </citation>
    <scope>NUCLEOTIDE SEQUENCE [LARGE SCALE GENOMIC DNA]</scope>
    <source>
        <strain evidence="3">YU21-B</strain>
    </source>
</reference>
<dbReference type="Pfam" id="PF00483">
    <property type="entry name" value="NTP_transferase"/>
    <property type="match status" value="1"/>
</dbReference>
<keyword evidence="2" id="KW-0808">Transferase</keyword>
<dbReference type="InterPro" id="IPR029044">
    <property type="entry name" value="Nucleotide-diphossugar_trans"/>
</dbReference>
<dbReference type="InterPro" id="IPR005835">
    <property type="entry name" value="NTP_transferase_dom"/>
</dbReference>
<feature type="domain" description="Nucleotidyl transferase" evidence="1">
    <location>
        <begin position="2"/>
        <end position="204"/>
    </location>
</feature>
<dbReference type="SUPFAM" id="SSF53448">
    <property type="entry name" value="Nucleotide-diphospho-sugar transferases"/>
    <property type="match status" value="1"/>
</dbReference>
<evidence type="ECO:0000313" key="2">
    <source>
        <dbReference type="EMBL" id="GFE83677.1"/>
    </source>
</evidence>
<dbReference type="AlphaFoldDB" id="A0A829YK00"/>
<dbReference type="RefSeq" id="WP_161815269.1">
    <property type="nucleotide sequence ID" value="NZ_BLJN01000006.1"/>
</dbReference>
<dbReference type="PANTHER" id="PTHR47183:SF1">
    <property type="entry name" value="GLUCOSE-1-PHOSPHATE CYTIDYLYLTRANSFERASE"/>
    <property type="match status" value="1"/>
</dbReference>
<proteinExistence type="predicted"/>
<evidence type="ECO:0000313" key="3">
    <source>
        <dbReference type="Proteomes" id="UP000445000"/>
    </source>
</evidence>
<evidence type="ECO:0000259" key="1">
    <source>
        <dbReference type="Pfam" id="PF00483"/>
    </source>
</evidence>
<dbReference type="InterPro" id="IPR046981">
    <property type="entry name" value="G1P_cyt_trans"/>
</dbReference>
<dbReference type="NCBIfam" id="TIGR02623">
    <property type="entry name" value="G1P_cyt_trans"/>
    <property type="match status" value="1"/>
</dbReference>
<dbReference type="GO" id="GO:0047343">
    <property type="term" value="F:glucose-1-phosphate cytidylyltransferase activity"/>
    <property type="evidence" value="ECO:0007669"/>
    <property type="project" value="InterPro"/>
</dbReference>